<organism evidence="2 3">
    <name type="scientific">Cyanidioschyzon merolae (strain NIES-3377 / 10D)</name>
    <name type="common">Unicellular red alga</name>
    <dbReference type="NCBI Taxonomy" id="280699"/>
    <lineage>
        <taxon>Eukaryota</taxon>
        <taxon>Rhodophyta</taxon>
        <taxon>Bangiophyceae</taxon>
        <taxon>Cyanidiales</taxon>
        <taxon>Cyanidiaceae</taxon>
        <taxon>Cyanidioschyzon</taxon>
    </lineage>
</organism>
<reference evidence="2 3" key="1">
    <citation type="journal article" date="2004" name="Nature">
        <title>Genome sequence of the ultrasmall unicellular red alga Cyanidioschyzon merolae 10D.</title>
        <authorList>
            <person name="Matsuzaki M."/>
            <person name="Misumi O."/>
            <person name="Shin-i T."/>
            <person name="Maruyama S."/>
            <person name="Takahara M."/>
            <person name="Miyagishima S."/>
            <person name="Mori T."/>
            <person name="Nishida K."/>
            <person name="Yagisawa F."/>
            <person name="Nishida K."/>
            <person name="Yoshida Y."/>
            <person name="Nishimura Y."/>
            <person name="Nakao S."/>
            <person name="Kobayashi T."/>
            <person name="Momoyama Y."/>
            <person name="Higashiyama T."/>
            <person name="Minoda A."/>
            <person name="Sano M."/>
            <person name="Nomoto H."/>
            <person name="Oishi K."/>
            <person name="Hayashi H."/>
            <person name="Ohta F."/>
            <person name="Nishizaka S."/>
            <person name="Haga S."/>
            <person name="Miura S."/>
            <person name="Morishita T."/>
            <person name="Kabeya Y."/>
            <person name="Terasawa K."/>
            <person name="Suzuki Y."/>
            <person name="Ishii Y."/>
            <person name="Asakawa S."/>
            <person name="Takano H."/>
            <person name="Ohta N."/>
            <person name="Kuroiwa H."/>
            <person name="Tanaka K."/>
            <person name="Shimizu N."/>
            <person name="Sugano S."/>
            <person name="Sato N."/>
            <person name="Nozaki H."/>
            <person name="Ogasawara N."/>
            <person name="Kohara Y."/>
            <person name="Kuroiwa T."/>
        </authorList>
    </citation>
    <scope>NUCLEOTIDE SEQUENCE [LARGE SCALE GENOMIC DNA]</scope>
    <source>
        <strain evidence="2 3">10D</strain>
    </source>
</reference>
<keyword evidence="3" id="KW-1185">Reference proteome</keyword>
<dbReference type="RefSeq" id="XP_005538241.1">
    <property type="nucleotide sequence ID" value="XM_005538184.1"/>
</dbReference>
<evidence type="ECO:0000313" key="2">
    <source>
        <dbReference type="EMBL" id="BAM82205.1"/>
    </source>
</evidence>
<name>M1V6I1_CYAM1</name>
<evidence type="ECO:0000313" key="3">
    <source>
        <dbReference type="Proteomes" id="UP000007014"/>
    </source>
</evidence>
<dbReference type="GeneID" id="16996299"/>
<sequence>MTDADLAASSHPLWPRWKGLVRFLRSSRGALPSAQPAARLLRTSHRLTRTLTDEADVQLDVSGSRFLLTRRIPDVEPNRFQWLIYVGDCSTSPGTVDRDPAGHLLRLWTAEPLVPAKSSGKKRRWPWQRRDDAPDWRYVFALDPAGRFVYGLAVSDCTSCRVDWASIETLNSNGMREEAVAASVKSRWLRLGPGEDLPESSTHGDRLVHWCIQPATQHARGNGEPASQVVSSAAPIGCKVEEAGMPRETAAFHVYTAAGWHACWTLDRVSGTPSSRPVLVESLDARICYGWQQQQSESRCLESWLLAYRERDASPKEWLLFSGSPLCQRAVWSDPSGFLAEEIDFAVVFAHGAFLLCGSHTRKRVALFDLRPGGSHPLRWTRASMEQEQEQQVAALVLWAVPWGSDSVLVAISHENGDRSDPSVVGRLECWRWDLLDPGTTSEPERLFVIDWTSLVRDTDADVGSAPPPSEYGCAASTLAPNVQTGADSNATASATTTTAALEAQTPARRYRWTWLGWRVPRKQALRQPAEALDPAAPTLVQMCAVGAAQALALLVDQHHGYVVYLEQPDRASALAEVLLEHDSDTCTALMQAMHIPAPMEALLRWRCSPRDADAARALVAALPTEWRWAAAYEAIQNRAATLSAARVLLRAVNAAQVPRMVAEVAGLSATLVSERAFLISALSADALSAEHCRVALLLHQRAGWDVVLEYLGACSATAALRVLLLDEQEVSQQQQPSILDRVWKATPLTADPQQCTALIEAKFQQDRDPLKTVDYFREHAGRLDDATGSLRLVHRLLAAVMTVLDASQASLEPASSVASARSSATEFLQQTLRLREALQWEQLQPQVENLSLLEFARMDALQVLERLLKASLQAMQTGRALQEASMLREVLESDLVMHMLEGVRALDAHQFLESALEAAFMNDARPLDTRFGAVQIEGWCNVLCELLEASRSCKLCRKLDWRDAYFQNWCWSWLARALLIRVALTRSQVARLAAALRAHDEAEPMLESIALSEMLSSDTPDPYERLQLRQWLWQARQEQLQRPSSRLVAGEWRKRLISGYATAAGMQASDSLDRLEALLEIHGLQLDCRERLSGLLAAYRRNTALVTHLVACIEQCGASEVTDAASLLWQVALFCFKEESYPVSCTEQLLQYGAKTWRSGSPALQARIRALLQTARMVLALQELGLPTLHPRRLAWEARPAAWLWHFSELIQRSETRAGEPELQQVAALGHLDTATAWLLARRTPDTPSVLDSMMYYPPDAVAWLRSNCREAALHSSLQRGYSNDDMDASRYRLSRLWGTLARRLLDEAEPFRPQVQQLIFDQLTAKGALPLDLAWIQRYYGGEPSVDHAVQVACTAPVSTIAAEAWRYRLTVPAILYRYPLEQLDPTSWLDTSIALWILRQPADTPVGRAPFLPPAGDVRLHTCGMLQHWASEPAMPTAAQALVLKFQRAAEAFCEAFRWVSQVMQHPALEQDTDLCERYVRRFLEDASYRETVVVAALAHTTDEGRLAVLIQPEIDAAARLGVSSAQCRLEHVRWCFEQAQRAGAAAGAAGATAAAAGVVDVVEATAPRSPIRGSTLSSVESPARWHQEHALVTLLVQHDGLGQALLALTNEHLEAMAQKAPHPLVYLVLASTERHPRAVALSEALREHVVDMALDWASLWLLFTANADAYGPLATYLCERSATDPEAGLQLWRLVAICVSTPAPLLAAAVEGFLSRASSAEQVYRWLLETTRHDDDAVRHELLGVWAAALVQCGGRSVGTAAAERSRIFEWIDGFPLDTMRGGEELQCESQFLVFFVRRVLEYMEALWNDRVLASARVSAMLCERYASACSAAFQASLGSGELSPAVLNTQDSSLGARAERSADRLVVEQTLAWLRTLSTAELQQWQPRLHAIFAIADATVSLTVPEAAVPARDEAQRRVEQEESNADASPVLTSDSASNESTEDSIVAGILRGNIWQAGSTLLQRRRWSLVYGNTPEAALVLLQRHLEEALATSSSGVEASRFASRSEVLRALAVVSEWRTALGLPDT</sequence>
<dbReference type="Proteomes" id="UP000007014">
    <property type="component" value="Chromosome 17"/>
</dbReference>
<accession>M1V6I1</accession>
<proteinExistence type="predicted"/>
<evidence type="ECO:0000256" key="1">
    <source>
        <dbReference type="SAM" id="MobiDB-lite"/>
    </source>
</evidence>
<dbReference type="Gramene" id="CMQ349CT">
    <property type="protein sequence ID" value="CMQ349CT"/>
    <property type="gene ID" value="CMQ349C"/>
</dbReference>
<feature type="compositionally biased region" description="Polar residues" evidence="1">
    <location>
        <begin position="1936"/>
        <end position="1945"/>
    </location>
</feature>
<dbReference type="KEGG" id="cme:CYME_CMQ349C"/>
<dbReference type="OrthoDB" id="10574276at2759"/>
<reference evidence="2 3" key="2">
    <citation type="journal article" date="2007" name="BMC Biol.">
        <title>A 100%-complete sequence reveals unusually simple genomic features in the hot-spring red alga Cyanidioschyzon merolae.</title>
        <authorList>
            <person name="Nozaki H."/>
            <person name="Takano H."/>
            <person name="Misumi O."/>
            <person name="Terasawa K."/>
            <person name="Matsuzaki M."/>
            <person name="Maruyama S."/>
            <person name="Nishida K."/>
            <person name="Yagisawa F."/>
            <person name="Yoshida Y."/>
            <person name="Fujiwara T."/>
            <person name="Takio S."/>
            <person name="Tamura K."/>
            <person name="Chung S.J."/>
            <person name="Nakamura S."/>
            <person name="Kuroiwa H."/>
            <person name="Tanaka K."/>
            <person name="Sato N."/>
            <person name="Kuroiwa T."/>
        </authorList>
    </citation>
    <scope>NUCLEOTIDE SEQUENCE [LARGE SCALE GENOMIC DNA]</scope>
    <source>
        <strain evidence="2 3">10D</strain>
    </source>
</reference>
<gene>
    <name evidence="2" type="ORF">CYME_CMQ349C</name>
</gene>
<dbReference type="HOGENOM" id="CLU_233391_0_0_1"/>
<dbReference type="EMBL" id="AP006499">
    <property type="protein sequence ID" value="BAM82205.1"/>
    <property type="molecule type" value="Genomic_DNA"/>
</dbReference>
<feature type="compositionally biased region" description="Basic and acidic residues" evidence="1">
    <location>
        <begin position="1916"/>
        <end position="1926"/>
    </location>
</feature>
<feature type="region of interest" description="Disordered" evidence="1">
    <location>
        <begin position="1916"/>
        <end position="1945"/>
    </location>
</feature>
<protein>
    <submittedName>
        <fullName evidence="2">Uncharacterized protein</fullName>
    </submittedName>
</protein>